<accession>L0A9C2</accession>
<dbReference type="Gene3D" id="1.10.132.50">
    <property type="entry name" value="ATP synthase (C/AC39) subunit, domain 3"/>
    <property type="match status" value="1"/>
</dbReference>
<keyword evidence="4" id="KW-1185">Reference proteome</keyword>
<dbReference type="KEGG" id="clg:Calag_0726"/>
<dbReference type="InterPro" id="IPR044911">
    <property type="entry name" value="V-type_ATPase_csu/dsu_dom_3"/>
</dbReference>
<dbReference type="EMBL" id="CP003378">
    <property type="protein sequence ID" value="AFZ70471.1"/>
    <property type="molecule type" value="Genomic_DNA"/>
</dbReference>
<organism evidence="3 4">
    <name type="scientific">Caldisphaera lagunensis (strain DSM 15908 / JCM 11604 / ANMR 0165 / IC-154)</name>
    <dbReference type="NCBI Taxonomy" id="1056495"/>
    <lineage>
        <taxon>Archaea</taxon>
        <taxon>Thermoproteota</taxon>
        <taxon>Thermoprotei</taxon>
        <taxon>Acidilobales</taxon>
        <taxon>Caldisphaeraceae</taxon>
        <taxon>Caldisphaera</taxon>
    </lineage>
</organism>
<dbReference type="Proteomes" id="UP000010469">
    <property type="component" value="Chromosome"/>
</dbReference>
<dbReference type="OrthoDB" id="46138at2157"/>
<dbReference type="RefSeq" id="WP_015232369.1">
    <property type="nucleotide sequence ID" value="NC_019791.1"/>
</dbReference>
<dbReference type="GO" id="GO:0046961">
    <property type="term" value="F:proton-transporting ATPase activity, rotational mechanism"/>
    <property type="evidence" value="ECO:0007669"/>
    <property type="project" value="InterPro"/>
</dbReference>
<evidence type="ECO:0008006" key="5">
    <source>
        <dbReference type="Google" id="ProtNLM"/>
    </source>
</evidence>
<dbReference type="InParanoid" id="L0A9C2"/>
<protein>
    <recommendedName>
        <fullName evidence="5">Archaeal/vacuolar-type H+-ATPase subunit C</fullName>
    </recommendedName>
</protein>
<evidence type="ECO:0000313" key="4">
    <source>
        <dbReference type="Proteomes" id="UP000010469"/>
    </source>
</evidence>
<evidence type="ECO:0000313" key="3">
    <source>
        <dbReference type="EMBL" id="AFZ70471.1"/>
    </source>
</evidence>
<dbReference type="HOGENOM" id="CLU_803158_0_0_2"/>
<dbReference type="AlphaFoldDB" id="L0A9C2"/>
<gene>
    <name evidence="3" type="ordered locus">Calag_0726</name>
</gene>
<dbReference type="GeneID" id="14211986"/>
<proteinExistence type="predicted"/>
<evidence type="ECO:0000256" key="2">
    <source>
        <dbReference type="ARBA" id="ARBA00023065"/>
    </source>
</evidence>
<dbReference type="InterPro" id="IPR036079">
    <property type="entry name" value="ATPase_csu/dsu_sf"/>
</dbReference>
<dbReference type="InterPro" id="IPR002843">
    <property type="entry name" value="ATPase_V0-cplx_csu/dsu"/>
</dbReference>
<dbReference type="SUPFAM" id="SSF103486">
    <property type="entry name" value="V-type ATP synthase subunit C"/>
    <property type="match status" value="1"/>
</dbReference>
<sequence>MGSPSTYAKIVPRLRYLKSTLIPSDKLRELSPPISDIYAFLRESKYRSVSDTKSPEDAEKEIMKRFYSAIDEIAALTPSEAMDLTLSFAKEDEINDSLLVLRSIIENKEVNKSTLISLLWSQSSLNKILAEPDSLAGVQRYLEISSKFKHIYNSLKDAYTFYNELKDASVITWYSLAATSNLYSESISKLNSIDKDAVSKTLCPIIEGKIALGLIQSSLLKIPIRVVEASFMKIKACNISWNKIGNIYERESGDPMALATSLRDQFKYLKIEGRKENEIMDSIRKSSYISAKRKAEATFQSYPFSPSLISAALILLKLEVNNLKTIVISSYLKLSKEEYENLLII</sequence>
<keyword evidence="1" id="KW-0813">Transport</keyword>
<keyword evidence="2" id="KW-0406">Ion transport</keyword>
<dbReference type="eggNOG" id="arCOG02459">
    <property type="taxonomic scope" value="Archaea"/>
</dbReference>
<evidence type="ECO:0000256" key="1">
    <source>
        <dbReference type="ARBA" id="ARBA00022448"/>
    </source>
</evidence>
<reference evidence="4" key="1">
    <citation type="submission" date="2012-03" db="EMBL/GenBank/DDBJ databases">
        <title>Complete genome of Caldisphaera lagunensis DSM 15908.</title>
        <authorList>
            <person name="Lucas S."/>
            <person name="Copeland A."/>
            <person name="Lapidus A."/>
            <person name="Glavina del Rio T."/>
            <person name="Dalin E."/>
            <person name="Tice H."/>
            <person name="Bruce D."/>
            <person name="Goodwin L."/>
            <person name="Pitluck S."/>
            <person name="Peters L."/>
            <person name="Mikhailova N."/>
            <person name="Teshima H."/>
            <person name="Kyrpides N."/>
            <person name="Mavromatis K."/>
            <person name="Ivanova N."/>
            <person name="Brettin T."/>
            <person name="Detter J.C."/>
            <person name="Han C."/>
            <person name="Larimer F."/>
            <person name="Land M."/>
            <person name="Hauser L."/>
            <person name="Markowitz V."/>
            <person name="Cheng J.-F."/>
            <person name="Hugenholtz P."/>
            <person name="Woyke T."/>
            <person name="Wu D."/>
            <person name="Spring S."/>
            <person name="Schroeder M."/>
            <person name="Brambilla E."/>
            <person name="Klenk H.-P."/>
            <person name="Eisen J.A."/>
        </authorList>
    </citation>
    <scope>NUCLEOTIDE SEQUENCE [LARGE SCALE GENOMIC DNA]</scope>
    <source>
        <strain evidence="4">DSM 15908 / JCM 11604 / IC-154</strain>
    </source>
</reference>
<dbReference type="Pfam" id="PF01992">
    <property type="entry name" value="vATP-synt_AC39"/>
    <property type="match status" value="1"/>
</dbReference>
<name>L0A9C2_CALLD</name>
<dbReference type="STRING" id="1056495.Calag_0726"/>